<sequence length="109" mass="12921">MNDKNKQIKLKKYALGNLFCWFFMIVISIIFSKEYGRTILFTIIPIYSVFYIFIYHKITRSYKDPNKRLLAFGIIARGTLTGAMYYLSIFIVIIICSLLFLTLYTLYIK</sequence>
<keyword evidence="1" id="KW-0812">Transmembrane</keyword>
<evidence type="ECO:0000256" key="1">
    <source>
        <dbReference type="SAM" id="Phobius"/>
    </source>
</evidence>
<feature type="transmembrane region" description="Helical" evidence="1">
    <location>
        <begin position="12"/>
        <end position="32"/>
    </location>
</feature>
<accession>A0A2G1DHM5</accession>
<protein>
    <submittedName>
        <fullName evidence="2">Membrane protein</fullName>
    </submittedName>
</protein>
<reference evidence="2 5" key="2">
    <citation type="submission" date="2018-08" db="EMBL/GenBank/DDBJ databases">
        <title>Complete genome of the Arcobacter molluscorum type strain LMG 25693.</title>
        <authorList>
            <person name="Miller W.G."/>
            <person name="Yee E."/>
            <person name="Bono J.L."/>
        </authorList>
    </citation>
    <scope>NUCLEOTIDE SEQUENCE [LARGE SCALE GENOMIC DNA]</scope>
    <source>
        <strain evidence="2 5">CECT 7696</strain>
    </source>
</reference>
<evidence type="ECO:0000313" key="4">
    <source>
        <dbReference type="Proteomes" id="UP000221222"/>
    </source>
</evidence>
<evidence type="ECO:0000313" key="2">
    <source>
        <dbReference type="EMBL" id="AXX93339.1"/>
    </source>
</evidence>
<keyword evidence="1" id="KW-0472">Membrane</keyword>
<dbReference type="EMBL" id="NXFY01000010">
    <property type="protein sequence ID" value="PHO17993.1"/>
    <property type="molecule type" value="Genomic_DNA"/>
</dbReference>
<keyword evidence="4" id="KW-1185">Reference proteome</keyword>
<feature type="transmembrane region" description="Helical" evidence="1">
    <location>
        <begin position="38"/>
        <end position="58"/>
    </location>
</feature>
<name>A0A2G1DHM5_9BACT</name>
<organism evidence="3 4">
    <name type="scientific">Malaciobacter molluscorum LMG 25693</name>
    <dbReference type="NCBI Taxonomy" id="870501"/>
    <lineage>
        <taxon>Bacteria</taxon>
        <taxon>Pseudomonadati</taxon>
        <taxon>Campylobacterota</taxon>
        <taxon>Epsilonproteobacteria</taxon>
        <taxon>Campylobacterales</taxon>
        <taxon>Arcobacteraceae</taxon>
        <taxon>Malaciobacter</taxon>
    </lineage>
</organism>
<dbReference type="KEGG" id="amol:AMOL_2397"/>
<evidence type="ECO:0000313" key="3">
    <source>
        <dbReference type="EMBL" id="PHO17993.1"/>
    </source>
</evidence>
<dbReference type="RefSeq" id="WP_099342542.1">
    <property type="nucleotide sequence ID" value="NZ_CP032098.1"/>
</dbReference>
<dbReference type="Proteomes" id="UP000262712">
    <property type="component" value="Chromosome"/>
</dbReference>
<dbReference type="EMBL" id="CP032098">
    <property type="protein sequence ID" value="AXX93339.1"/>
    <property type="molecule type" value="Genomic_DNA"/>
</dbReference>
<gene>
    <name evidence="2" type="ORF">AMOL_2397</name>
    <name evidence="3" type="ORF">CPU12_07810</name>
</gene>
<proteinExistence type="predicted"/>
<dbReference type="AlphaFoldDB" id="A0A2G1DHM5"/>
<reference evidence="3 4" key="1">
    <citation type="submission" date="2017-09" db="EMBL/GenBank/DDBJ databases">
        <title>Arcobacter canalis sp. nov., a new species isolated from a water canal contaminated with urban sewage.</title>
        <authorList>
            <person name="Perez-Cataluna A."/>
            <person name="Salas-Masso N."/>
            <person name="Figueras M.J."/>
        </authorList>
    </citation>
    <scope>NUCLEOTIDE SEQUENCE [LARGE SCALE GENOMIC DNA]</scope>
    <source>
        <strain evidence="3 4">F98-3</strain>
    </source>
</reference>
<dbReference type="Proteomes" id="UP000221222">
    <property type="component" value="Unassembled WGS sequence"/>
</dbReference>
<feature type="transmembrane region" description="Helical" evidence="1">
    <location>
        <begin position="85"/>
        <end position="107"/>
    </location>
</feature>
<keyword evidence="1" id="KW-1133">Transmembrane helix</keyword>
<evidence type="ECO:0000313" key="5">
    <source>
        <dbReference type="Proteomes" id="UP000262712"/>
    </source>
</evidence>